<gene>
    <name evidence="2" type="ORF">SAMN05216366_104162</name>
</gene>
<feature type="coiled-coil region" evidence="1">
    <location>
        <begin position="10"/>
        <end position="56"/>
    </location>
</feature>
<proteinExistence type="predicted"/>
<evidence type="ECO:0000256" key="1">
    <source>
        <dbReference type="SAM" id="Coils"/>
    </source>
</evidence>
<sequence>MREEDKKLIIETYQNLVDDLEAGADKLKKAGNNAVAHQLEDVKEGIQENIDAMQGRIASKEYTLKEYLAAAGELLIAHRQDIYHAAEILALGYILGKIL</sequence>
<name>A0A1H0P9K8_SELRU</name>
<protein>
    <submittedName>
        <fullName evidence="2">Uncharacterized protein</fullName>
    </submittedName>
</protein>
<reference evidence="2 3" key="1">
    <citation type="submission" date="2016-10" db="EMBL/GenBank/DDBJ databases">
        <authorList>
            <person name="de Groot N.N."/>
        </authorList>
    </citation>
    <scope>NUCLEOTIDE SEQUENCE [LARGE SCALE GENOMIC DNA]</scope>
    <source>
        <strain evidence="2 3">S137</strain>
    </source>
</reference>
<dbReference type="Proteomes" id="UP000182412">
    <property type="component" value="Unassembled WGS sequence"/>
</dbReference>
<dbReference type="RefSeq" id="WP_074571505.1">
    <property type="nucleotide sequence ID" value="NZ_FNJQ01000004.1"/>
</dbReference>
<dbReference type="EMBL" id="FNJQ01000004">
    <property type="protein sequence ID" value="SDP01440.1"/>
    <property type="molecule type" value="Genomic_DNA"/>
</dbReference>
<keyword evidence="1" id="KW-0175">Coiled coil</keyword>
<dbReference type="AlphaFoldDB" id="A0A1H0P9K8"/>
<evidence type="ECO:0000313" key="3">
    <source>
        <dbReference type="Proteomes" id="UP000182412"/>
    </source>
</evidence>
<evidence type="ECO:0000313" key="2">
    <source>
        <dbReference type="EMBL" id="SDP01440.1"/>
    </source>
</evidence>
<organism evidence="2 3">
    <name type="scientific">Selenomonas ruminantium</name>
    <dbReference type="NCBI Taxonomy" id="971"/>
    <lineage>
        <taxon>Bacteria</taxon>
        <taxon>Bacillati</taxon>
        <taxon>Bacillota</taxon>
        <taxon>Negativicutes</taxon>
        <taxon>Selenomonadales</taxon>
        <taxon>Selenomonadaceae</taxon>
        <taxon>Selenomonas</taxon>
    </lineage>
</organism>
<accession>A0A1H0P9K8</accession>